<name>A0AAE1P714_9EUCA</name>
<dbReference type="AlphaFoldDB" id="A0AAE1P714"/>
<keyword evidence="3" id="KW-1185">Reference proteome</keyword>
<feature type="region of interest" description="Disordered" evidence="1">
    <location>
        <begin position="1"/>
        <end position="62"/>
    </location>
</feature>
<evidence type="ECO:0000313" key="3">
    <source>
        <dbReference type="Proteomes" id="UP001292094"/>
    </source>
</evidence>
<gene>
    <name evidence="2" type="ORF">Pmani_025011</name>
</gene>
<dbReference type="Proteomes" id="UP001292094">
    <property type="component" value="Unassembled WGS sequence"/>
</dbReference>
<reference evidence="2" key="1">
    <citation type="submission" date="2023-11" db="EMBL/GenBank/DDBJ databases">
        <title>Genome assemblies of two species of porcelain crab, Petrolisthes cinctipes and Petrolisthes manimaculis (Anomura: Porcellanidae).</title>
        <authorList>
            <person name="Angst P."/>
        </authorList>
    </citation>
    <scope>NUCLEOTIDE SEQUENCE</scope>
    <source>
        <strain evidence="2">PB745_02</strain>
        <tissue evidence="2">Gill</tissue>
    </source>
</reference>
<evidence type="ECO:0000313" key="2">
    <source>
        <dbReference type="EMBL" id="KAK4302938.1"/>
    </source>
</evidence>
<evidence type="ECO:0000256" key="1">
    <source>
        <dbReference type="SAM" id="MobiDB-lite"/>
    </source>
</evidence>
<sequence length="112" mass="13189">MRNGKKRVEGREEEGRKGGGRDMKRDCESKVRNEEERRKQKEVAERDMKTVNRRPKGSTTHFYAADPSLHQIRPRDVDYRFRSNPTQRVVDLFAIRPSVGNFTGWRKSIILT</sequence>
<accession>A0AAE1P714</accession>
<organism evidence="2 3">
    <name type="scientific">Petrolisthes manimaculis</name>
    <dbReference type="NCBI Taxonomy" id="1843537"/>
    <lineage>
        <taxon>Eukaryota</taxon>
        <taxon>Metazoa</taxon>
        <taxon>Ecdysozoa</taxon>
        <taxon>Arthropoda</taxon>
        <taxon>Crustacea</taxon>
        <taxon>Multicrustacea</taxon>
        <taxon>Malacostraca</taxon>
        <taxon>Eumalacostraca</taxon>
        <taxon>Eucarida</taxon>
        <taxon>Decapoda</taxon>
        <taxon>Pleocyemata</taxon>
        <taxon>Anomura</taxon>
        <taxon>Galatheoidea</taxon>
        <taxon>Porcellanidae</taxon>
        <taxon>Petrolisthes</taxon>
    </lineage>
</organism>
<dbReference type="EMBL" id="JAWZYT010002640">
    <property type="protein sequence ID" value="KAK4302938.1"/>
    <property type="molecule type" value="Genomic_DNA"/>
</dbReference>
<comment type="caution">
    <text evidence="2">The sequence shown here is derived from an EMBL/GenBank/DDBJ whole genome shotgun (WGS) entry which is preliminary data.</text>
</comment>
<proteinExistence type="predicted"/>
<protein>
    <submittedName>
        <fullName evidence="2">Uncharacterized protein</fullName>
    </submittedName>
</protein>
<feature type="compositionally biased region" description="Basic and acidic residues" evidence="1">
    <location>
        <begin position="1"/>
        <end position="50"/>
    </location>
</feature>